<dbReference type="InterPro" id="IPR029494">
    <property type="entry name" value="DarT"/>
</dbReference>
<reference evidence="8" key="1">
    <citation type="submission" date="2023-03" db="EMBL/GenBank/DDBJ databases">
        <title>Andean soil-derived lignocellulolytic bacterial consortium as a source of novel taxa and putative plastic-active enzymes.</title>
        <authorList>
            <person name="Diaz-Garcia L."/>
            <person name="Chuvochina M."/>
            <person name="Feuerriegel G."/>
            <person name="Bunk B."/>
            <person name="Sproer C."/>
            <person name="Streit W.R."/>
            <person name="Rodriguez L.M."/>
            <person name="Overmann J."/>
            <person name="Jimenez D.J."/>
        </authorList>
    </citation>
    <scope>NUCLEOTIDE SEQUENCE</scope>
    <source>
        <strain evidence="8">MAG 876</strain>
    </source>
</reference>
<evidence type="ECO:0000256" key="6">
    <source>
        <dbReference type="PROSITE-ProRule" id="PRU01362"/>
    </source>
</evidence>
<dbReference type="AlphaFoldDB" id="A0AAJ5WKY4"/>
<proteinExistence type="inferred from homology"/>
<feature type="active site" evidence="6">
    <location>
        <position position="157"/>
    </location>
</feature>
<dbReference type="EMBL" id="CP119325">
    <property type="protein sequence ID" value="WEK32575.1"/>
    <property type="molecule type" value="Genomic_DNA"/>
</dbReference>
<keyword evidence="1 6" id="KW-1277">Toxin-antitoxin system</keyword>
<accession>A0AAJ5WKY4</accession>
<comment type="similarity">
    <text evidence="6">Belongs to the DarT ADP-ribosyltransferase family.</text>
</comment>
<feature type="active site" description="Proton acceptor" evidence="6">
    <location>
        <position position="55"/>
    </location>
</feature>
<evidence type="ECO:0000256" key="1">
    <source>
        <dbReference type="ARBA" id="ARBA00022649"/>
    </source>
</evidence>
<feature type="binding site" evidence="6">
    <location>
        <position position="55"/>
    </location>
    <ligand>
        <name>NAD(+)</name>
        <dbReference type="ChEBI" id="CHEBI:57540"/>
    </ligand>
</feature>
<evidence type="ECO:0000313" key="8">
    <source>
        <dbReference type="EMBL" id="WEK32575.1"/>
    </source>
</evidence>
<sequence length="212" mass="24025">MPRQAIQNHATALQVPYLLHFTRTENLSSILAHGLYPRARVAELGAAPVVNDQYRWDGHTDSSSLSIGFPNCQMLYRYRMADEASEWAILVINPAVLWVKECAFCRHNAADGRISSQQLTDLTTPEAFIGMFEEIEGLEARSDQKLKPFDPTDVQGEVLVFDVIEPSLIYAVVFQTEAARDRYADHTGERKVYIHPNSKGMFASRNYVRKFS</sequence>
<dbReference type="Proteomes" id="UP001216329">
    <property type="component" value="Chromosome"/>
</dbReference>
<evidence type="ECO:0000259" key="7">
    <source>
        <dbReference type="PROSITE" id="PS52018"/>
    </source>
</evidence>
<evidence type="ECO:0000256" key="5">
    <source>
        <dbReference type="ARBA" id="ARBA00023125"/>
    </source>
</evidence>
<evidence type="ECO:0000256" key="4">
    <source>
        <dbReference type="ARBA" id="ARBA00022695"/>
    </source>
</evidence>
<organism evidence="8 9">
    <name type="scientific">Candidatus Pseudomonas phytovorans</name>
    <dbReference type="NCBI Taxonomy" id="3121377"/>
    <lineage>
        <taxon>Bacteria</taxon>
        <taxon>Pseudomonadati</taxon>
        <taxon>Pseudomonadota</taxon>
        <taxon>Gammaproteobacteria</taxon>
        <taxon>Pseudomonadales</taxon>
        <taxon>Pseudomonadaceae</taxon>
        <taxon>Pseudomonas</taxon>
    </lineage>
</organism>
<dbReference type="GO" id="GO:0016779">
    <property type="term" value="F:nucleotidyltransferase activity"/>
    <property type="evidence" value="ECO:0007669"/>
    <property type="project" value="UniProtKB-UniRule"/>
</dbReference>
<feature type="domain" description="DarT" evidence="7">
    <location>
        <begin position="16"/>
        <end position="202"/>
    </location>
</feature>
<keyword evidence="3 6" id="KW-0808">Transferase</keyword>
<protein>
    <submittedName>
        <fullName evidence="8">DarT ssDNA thymidine ADP-ribosyltransferase family protein</fullName>
    </submittedName>
</protein>
<keyword evidence="2 6" id="KW-0328">Glycosyltransferase</keyword>
<dbReference type="Pfam" id="PF14487">
    <property type="entry name" value="DarT"/>
    <property type="match status" value="1"/>
</dbReference>
<evidence type="ECO:0000256" key="2">
    <source>
        <dbReference type="ARBA" id="ARBA00022676"/>
    </source>
</evidence>
<dbReference type="GO" id="GO:0003677">
    <property type="term" value="F:DNA binding"/>
    <property type="evidence" value="ECO:0007669"/>
    <property type="project" value="UniProtKB-UniRule"/>
</dbReference>
<dbReference type="GO" id="GO:0016757">
    <property type="term" value="F:glycosyltransferase activity"/>
    <property type="evidence" value="ECO:0007669"/>
    <property type="project" value="UniProtKB-UniRule"/>
</dbReference>
<dbReference type="PROSITE" id="PS52018">
    <property type="entry name" value="DART"/>
    <property type="match status" value="1"/>
</dbReference>
<gene>
    <name evidence="8" type="ORF">P0Y58_10405</name>
</gene>
<comment type="caution">
    <text evidence="6">Lacks conserved residue(s) required for the propagation of feature annotation.</text>
</comment>
<comment type="catalytic activity">
    <reaction evidence="6">
        <text>a thymidine in DNA + NAD(+) = an N-(ADP-alpha-D-ribosyl)-thymidine in DNA + nicotinamide + H(+)</text>
        <dbReference type="Rhea" id="RHEA:71651"/>
        <dbReference type="Rhea" id="RHEA-COMP:13556"/>
        <dbReference type="Rhea" id="RHEA-COMP:18051"/>
        <dbReference type="ChEBI" id="CHEBI:15378"/>
        <dbReference type="ChEBI" id="CHEBI:17154"/>
        <dbReference type="ChEBI" id="CHEBI:57540"/>
        <dbReference type="ChEBI" id="CHEBI:137386"/>
        <dbReference type="ChEBI" id="CHEBI:191199"/>
    </reaction>
</comment>
<keyword evidence="5 6" id="KW-0238">DNA-binding</keyword>
<keyword evidence="4 6" id="KW-0548">Nucleotidyltransferase</keyword>
<feature type="binding site" evidence="6">
    <location>
        <begin position="20"/>
        <end position="22"/>
    </location>
    <ligand>
        <name>NAD(+)</name>
        <dbReference type="ChEBI" id="CHEBI:57540"/>
    </ligand>
</feature>
<evidence type="ECO:0000256" key="3">
    <source>
        <dbReference type="ARBA" id="ARBA00022679"/>
    </source>
</evidence>
<name>A0AAJ5WKY4_9PSED</name>
<evidence type="ECO:0000313" key="9">
    <source>
        <dbReference type="Proteomes" id="UP001216329"/>
    </source>
</evidence>